<keyword evidence="2" id="KW-0863">Zinc-finger</keyword>
<protein>
    <recommendedName>
        <fullName evidence="4">TRAF-type domain-containing protein</fullName>
    </recommendedName>
</protein>
<organism evidence="5 6">
    <name type="scientific">Parendozoicomonas callyspongiae</name>
    <dbReference type="NCBI Taxonomy" id="2942213"/>
    <lineage>
        <taxon>Bacteria</taxon>
        <taxon>Pseudomonadati</taxon>
        <taxon>Pseudomonadota</taxon>
        <taxon>Gammaproteobacteria</taxon>
        <taxon>Oceanospirillales</taxon>
        <taxon>Endozoicomonadaceae</taxon>
        <taxon>Parendozoicomonas</taxon>
    </lineage>
</organism>
<evidence type="ECO:0000313" key="6">
    <source>
        <dbReference type="Proteomes" id="UP001203338"/>
    </source>
</evidence>
<gene>
    <name evidence="5" type="ORF">M3P05_01570</name>
</gene>
<dbReference type="Proteomes" id="UP001203338">
    <property type="component" value="Unassembled WGS sequence"/>
</dbReference>
<name>A0ABT0PD18_9GAMM</name>
<sequence>MPDALFLGCCFRAGYGSFNGKFNCKSCAQPVANVFDQFSVPEVNEGNIGAWGMITGQVKYILVDEYKTKLGKLVVHCAYEGCEWNIEYGAGGEGKQGWQEHSNTCEFAPLNCKQCNASLLRKHMQSHLGEICPEQDIQCSDCGACFKAKQLQSHNINVCSPELFRKLVLPLSMMMLHL</sequence>
<dbReference type="InterPro" id="IPR001293">
    <property type="entry name" value="Znf_TRAF"/>
</dbReference>
<keyword evidence="1" id="KW-0479">Metal-binding</keyword>
<proteinExistence type="predicted"/>
<reference evidence="5 6" key="1">
    <citation type="submission" date="2022-05" db="EMBL/GenBank/DDBJ databases">
        <authorList>
            <person name="Park J.-S."/>
        </authorList>
    </citation>
    <scope>NUCLEOTIDE SEQUENCE [LARGE SCALE GENOMIC DNA]</scope>
    <source>
        <strain evidence="5 6">2012CJ34-2</strain>
    </source>
</reference>
<dbReference type="PROSITE" id="PS50145">
    <property type="entry name" value="ZF_TRAF"/>
    <property type="match status" value="1"/>
</dbReference>
<evidence type="ECO:0000256" key="2">
    <source>
        <dbReference type="ARBA" id="ARBA00022771"/>
    </source>
</evidence>
<dbReference type="InterPro" id="IPR013083">
    <property type="entry name" value="Znf_RING/FYVE/PHD"/>
</dbReference>
<evidence type="ECO:0000259" key="4">
    <source>
        <dbReference type="PROSITE" id="PS50145"/>
    </source>
</evidence>
<evidence type="ECO:0000256" key="3">
    <source>
        <dbReference type="ARBA" id="ARBA00022833"/>
    </source>
</evidence>
<dbReference type="EMBL" id="JAMFLX010000002">
    <property type="protein sequence ID" value="MCL6268642.1"/>
    <property type="molecule type" value="Genomic_DNA"/>
</dbReference>
<keyword evidence="6" id="KW-1185">Reference proteome</keyword>
<feature type="domain" description="TRAF-type" evidence="4">
    <location>
        <begin position="101"/>
        <end position="152"/>
    </location>
</feature>
<evidence type="ECO:0000313" key="5">
    <source>
        <dbReference type="EMBL" id="MCL6268642.1"/>
    </source>
</evidence>
<dbReference type="Pfam" id="PF02176">
    <property type="entry name" value="zf-TRAF"/>
    <property type="match status" value="1"/>
</dbReference>
<dbReference type="Gene3D" id="3.30.40.10">
    <property type="entry name" value="Zinc/RING finger domain, C3HC4 (zinc finger)"/>
    <property type="match status" value="1"/>
</dbReference>
<dbReference type="RefSeq" id="WP_249697481.1">
    <property type="nucleotide sequence ID" value="NZ_JAMFLX010000002.1"/>
</dbReference>
<keyword evidence="3" id="KW-0862">Zinc</keyword>
<dbReference type="SUPFAM" id="SSF49599">
    <property type="entry name" value="TRAF domain-like"/>
    <property type="match status" value="1"/>
</dbReference>
<accession>A0ABT0PD18</accession>
<comment type="caution">
    <text evidence="5">The sequence shown here is derived from an EMBL/GenBank/DDBJ whole genome shotgun (WGS) entry which is preliminary data.</text>
</comment>
<evidence type="ECO:0000256" key="1">
    <source>
        <dbReference type="ARBA" id="ARBA00022723"/>
    </source>
</evidence>